<name>A0A024GS12_9STRA</name>
<organism evidence="2 3">
    <name type="scientific">Albugo candida</name>
    <dbReference type="NCBI Taxonomy" id="65357"/>
    <lineage>
        <taxon>Eukaryota</taxon>
        <taxon>Sar</taxon>
        <taxon>Stramenopiles</taxon>
        <taxon>Oomycota</taxon>
        <taxon>Peronosporomycetes</taxon>
        <taxon>Albuginales</taxon>
        <taxon>Albuginaceae</taxon>
        <taxon>Albugo</taxon>
    </lineage>
</organism>
<dbReference type="InParanoid" id="A0A024GS12"/>
<dbReference type="SUPFAM" id="SSF54160">
    <property type="entry name" value="Chromo domain-like"/>
    <property type="match status" value="1"/>
</dbReference>
<accession>A0A024GS12</accession>
<keyword evidence="3" id="KW-1185">Reference proteome</keyword>
<protein>
    <recommendedName>
        <fullName evidence="1">Chromo domain-containing protein</fullName>
    </recommendedName>
</protein>
<dbReference type="Gene3D" id="2.40.50.40">
    <property type="match status" value="1"/>
</dbReference>
<dbReference type="Pfam" id="PF24626">
    <property type="entry name" value="SH3_Tf2-1"/>
    <property type="match status" value="1"/>
</dbReference>
<feature type="domain" description="Chromo" evidence="1">
    <location>
        <begin position="54"/>
        <end position="116"/>
    </location>
</feature>
<dbReference type="Proteomes" id="UP000053237">
    <property type="component" value="Unassembled WGS sequence"/>
</dbReference>
<feature type="non-terminal residue" evidence="2">
    <location>
        <position position="1"/>
    </location>
</feature>
<gene>
    <name evidence="2" type="ORF">BN9_108270</name>
</gene>
<dbReference type="InterPro" id="IPR023780">
    <property type="entry name" value="Chromo_domain"/>
</dbReference>
<reference evidence="2 3" key="1">
    <citation type="submission" date="2012-05" db="EMBL/GenBank/DDBJ databases">
        <title>Recombination and specialization in a pathogen metapopulation.</title>
        <authorList>
            <person name="Gardiner A."/>
            <person name="Kemen E."/>
            <person name="Schultz-Larsen T."/>
            <person name="MacLean D."/>
            <person name="Van Oosterhout C."/>
            <person name="Jones J.D.G."/>
        </authorList>
    </citation>
    <scope>NUCLEOTIDE SEQUENCE [LARGE SCALE GENOMIC DNA]</scope>
    <source>
        <strain evidence="2 3">Ac Nc2</strain>
    </source>
</reference>
<dbReference type="Pfam" id="PF00385">
    <property type="entry name" value="Chromo"/>
    <property type="match status" value="1"/>
</dbReference>
<dbReference type="InterPro" id="IPR056924">
    <property type="entry name" value="SH3_Tf2-1"/>
</dbReference>
<dbReference type="EMBL" id="CAIX01000303">
    <property type="protein sequence ID" value="CCI49492.1"/>
    <property type="molecule type" value="Genomic_DNA"/>
</dbReference>
<dbReference type="PROSITE" id="PS50013">
    <property type="entry name" value="CHROMO_2"/>
    <property type="match status" value="1"/>
</dbReference>
<evidence type="ECO:0000259" key="1">
    <source>
        <dbReference type="PROSITE" id="PS50013"/>
    </source>
</evidence>
<dbReference type="AlphaFoldDB" id="A0A024GS12"/>
<comment type="caution">
    <text evidence="2">The sequence shown here is derived from an EMBL/GenBank/DDBJ whole genome shotgun (WGS) entry which is preliminary data.</text>
</comment>
<dbReference type="InterPro" id="IPR000953">
    <property type="entry name" value="Chromo/chromo_shadow_dom"/>
</dbReference>
<evidence type="ECO:0000313" key="3">
    <source>
        <dbReference type="Proteomes" id="UP000053237"/>
    </source>
</evidence>
<sequence>VMLDTRRIPAKHVTQDIDGNRAKLAARKVGPFPIIKMVKSNVAQSKLPRSMSRFNIDLLSHYRQFNRKPEWLVKWHGLLEHEATWEREQDIRHVSHSNVLIADFKKCQREVKSGRM</sequence>
<dbReference type="OrthoDB" id="167591at2759"/>
<proteinExistence type="predicted"/>
<dbReference type="InterPro" id="IPR016197">
    <property type="entry name" value="Chromo-like_dom_sf"/>
</dbReference>
<evidence type="ECO:0000313" key="2">
    <source>
        <dbReference type="EMBL" id="CCI49492.1"/>
    </source>
</evidence>